<dbReference type="PATRIC" id="fig|1348657.5.peg.2533"/>
<organism evidence="3 4">
    <name type="scientific">Thauera terpenica 58Eu</name>
    <dbReference type="NCBI Taxonomy" id="1348657"/>
    <lineage>
        <taxon>Bacteria</taxon>
        <taxon>Pseudomonadati</taxon>
        <taxon>Pseudomonadota</taxon>
        <taxon>Betaproteobacteria</taxon>
        <taxon>Rhodocyclales</taxon>
        <taxon>Zoogloeaceae</taxon>
        <taxon>Thauera</taxon>
    </lineage>
</organism>
<gene>
    <name evidence="3" type="ORF">M622_17245</name>
</gene>
<evidence type="ECO:0008006" key="5">
    <source>
        <dbReference type="Google" id="ProtNLM"/>
    </source>
</evidence>
<dbReference type="RefSeq" id="WP_021249931.1">
    <property type="nucleotide sequence ID" value="NZ_ATJV01000065.1"/>
</dbReference>
<feature type="chain" id="PRO_5004573814" description="Lipoprotein" evidence="2">
    <location>
        <begin position="22"/>
        <end position="277"/>
    </location>
</feature>
<keyword evidence="4" id="KW-1185">Reference proteome</keyword>
<dbReference type="STRING" id="1348657.M622_17245"/>
<feature type="region of interest" description="Disordered" evidence="1">
    <location>
        <begin position="23"/>
        <end position="73"/>
    </location>
</feature>
<sequence length="277" mass="29894">MGVHFLLGMLALMLAACGARDQSAEVSAPPAAVESVEQAAGEEPESAPAPEPAPAPTPEPPRPAAMRPPSANGHAPEIALPAFPWPPPRYSAFANIAVEWVAPGTEPVLGEVARQLERAFNIAGYGESSYYRIPGGFALASRIEHIRADASPFDAPERWAVDTPKVREGFIDYIRALFNAPPGFYRVIVFVVTDQDFAAAEQAPSSAEARAWVTGGGLRLPERIAAQPYGPRHYTTALIYEFERRHDEPQASVLMPSPTQGRDHLERAGLWQALAAR</sequence>
<protein>
    <recommendedName>
        <fullName evidence="5">Lipoprotein</fullName>
    </recommendedName>
</protein>
<name>T0AWR2_9RHOO</name>
<dbReference type="AlphaFoldDB" id="T0AWR2"/>
<feature type="signal peptide" evidence="2">
    <location>
        <begin position="1"/>
        <end position="21"/>
    </location>
</feature>
<accession>T0AWR2</accession>
<proteinExistence type="predicted"/>
<evidence type="ECO:0000256" key="1">
    <source>
        <dbReference type="SAM" id="MobiDB-lite"/>
    </source>
</evidence>
<feature type="compositionally biased region" description="Pro residues" evidence="1">
    <location>
        <begin position="47"/>
        <end position="63"/>
    </location>
</feature>
<reference evidence="3 4" key="1">
    <citation type="submission" date="2013-06" db="EMBL/GenBank/DDBJ databases">
        <title>Draft genome sequence of Thauera terpenica.</title>
        <authorList>
            <person name="Liu B."/>
            <person name="Frostegard A.H."/>
            <person name="Shapleigh J.P."/>
        </authorList>
    </citation>
    <scope>NUCLEOTIDE SEQUENCE [LARGE SCALE GENOMIC DNA]</scope>
    <source>
        <strain evidence="3 4">58Eu</strain>
    </source>
</reference>
<evidence type="ECO:0000313" key="4">
    <source>
        <dbReference type="Proteomes" id="UP000015455"/>
    </source>
</evidence>
<keyword evidence="2" id="KW-0732">Signal</keyword>
<evidence type="ECO:0000313" key="3">
    <source>
        <dbReference type="EMBL" id="EPZ14983.1"/>
    </source>
</evidence>
<comment type="caution">
    <text evidence="3">The sequence shown here is derived from an EMBL/GenBank/DDBJ whole genome shotgun (WGS) entry which is preliminary data.</text>
</comment>
<evidence type="ECO:0000256" key="2">
    <source>
        <dbReference type="SAM" id="SignalP"/>
    </source>
</evidence>
<dbReference type="eggNOG" id="COG4249">
    <property type="taxonomic scope" value="Bacteria"/>
</dbReference>
<dbReference type="EMBL" id="ATJV01000065">
    <property type="protein sequence ID" value="EPZ14983.1"/>
    <property type="molecule type" value="Genomic_DNA"/>
</dbReference>
<dbReference type="Proteomes" id="UP000015455">
    <property type="component" value="Unassembled WGS sequence"/>
</dbReference>